<gene>
    <name evidence="2" type="ORF">SAMN04488057_1013</name>
</gene>
<dbReference type="OrthoDB" id="9814400at2"/>
<accession>A0A1M7HPI0</accession>
<sequence length="142" mass="16401">MKNFKAGTYINQGSFKSVISEEINREWTLDDMEVIELLSQADRQLGRLDMYSEHTPNIDLFISMHVLKEATKSSKIEGTKTNIEEALQDREELKEEQRDDWEEVQNYINALNSAIKSLDDLPLSSRLIKMAHGSKKRKTVLV</sequence>
<protein>
    <submittedName>
        <fullName evidence="2">Fic/DOC family N-terminal</fullName>
    </submittedName>
</protein>
<dbReference type="Proteomes" id="UP000184513">
    <property type="component" value="Unassembled WGS sequence"/>
</dbReference>
<evidence type="ECO:0000259" key="1">
    <source>
        <dbReference type="Pfam" id="PF13784"/>
    </source>
</evidence>
<organism evidence="2 3">
    <name type="scientific">Cyclobacterium lianum</name>
    <dbReference type="NCBI Taxonomy" id="388280"/>
    <lineage>
        <taxon>Bacteria</taxon>
        <taxon>Pseudomonadati</taxon>
        <taxon>Bacteroidota</taxon>
        <taxon>Cytophagia</taxon>
        <taxon>Cytophagales</taxon>
        <taxon>Cyclobacteriaceae</taxon>
        <taxon>Cyclobacterium</taxon>
    </lineage>
</organism>
<dbReference type="STRING" id="388280.SAMN04488057_1013"/>
<dbReference type="EMBL" id="FRCY01000001">
    <property type="protein sequence ID" value="SHM30329.1"/>
    <property type="molecule type" value="Genomic_DNA"/>
</dbReference>
<dbReference type="InterPro" id="IPR025758">
    <property type="entry name" value="Fic/DOC_N"/>
</dbReference>
<proteinExistence type="predicted"/>
<dbReference type="Pfam" id="PF13784">
    <property type="entry name" value="Fic_N"/>
    <property type="match status" value="1"/>
</dbReference>
<reference evidence="2 3" key="1">
    <citation type="submission" date="2016-11" db="EMBL/GenBank/DDBJ databases">
        <authorList>
            <person name="Jaros S."/>
            <person name="Januszkiewicz K."/>
            <person name="Wedrychowicz H."/>
        </authorList>
    </citation>
    <scope>NUCLEOTIDE SEQUENCE [LARGE SCALE GENOMIC DNA]</scope>
    <source>
        <strain evidence="2 3">CGMCC 1.6102</strain>
    </source>
</reference>
<dbReference type="Gene3D" id="1.10.3290.10">
    <property type="entry name" value="Fido-like domain"/>
    <property type="match status" value="1"/>
</dbReference>
<evidence type="ECO:0000313" key="2">
    <source>
        <dbReference type="EMBL" id="SHM30329.1"/>
    </source>
</evidence>
<name>A0A1M7HPI0_9BACT</name>
<feature type="domain" description="Fic/DOC N-terminal" evidence="1">
    <location>
        <begin position="36"/>
        <end position="115"/>
    </location>
</feature>
<evidence type="ECO:0000313" key="3">
    <source>
        <dbReference type="Proteomes" id="UP000184513"/>
    </source>
</evidence>
<dbReference type="RefSeq" id="WP_084096866.1">
    <property type="nucleotide sequence ID" value="NZ_FRCY01000001.1"/>
</dbReference>
<keyword evidence="3" id="KW-1185">Reference proteome</keyword>
<dbReference type="InterPro" id="IPR036597">
    <property type="entry name" value="Fido-like_dom_sf"/>
</dbReference>
<dbReference type="AlphaFoldDB" id="A0A1M7HPI0"/>